<evidence type="ECO:0008006" key="4">
    <source>
        <dbReference type="Google" id="ProtNLM"/>
    </source>
</evidence>
<proteinExistence type="predicted"/>
<dbReference type="EMBL" id="JACHJQ010000006">
    <property type="protein sequence ID" value="MBB4909497.1"/>
    <property type="molecule type" value="Genomic_DNA"/>
</dbReference>
<evidence type="ECO:0000313" key="3">
    <source>
        <dbReference type="Proteomes" id="UP000520767"/>
    </source>
</evidence>
<reference evidence="2 3" key="1">
    <citation type="submission" date="2020-08" db="EMBL/GenBank/DDBJ databases">
        <title>Genomic Encyclopedia of Type Strains, Phase III (KMG-III): the genomes of soil and plant-associated and newly described type strains.</title>
        <authorList>
            <person name="Whitman W."/>
        </authorList>
    </citation>
    <scope>NUCLEOTIDE SEQUENCE [LARGE SCALE GENOMIC DNA]</scope>
    <source>
        <strain evidence="2 3">CECT 8960</strain>
    </source>
</reference>
<evidence type="ECO:0000313" key="2">
    <source>
        <dbReference type="EMBL" id="MBB4909497.1"/>
    </source>
</evidence>
<comment type="caution">
    <text evidence="2">The sequence shown here is derived from an EMBL/GenBank/DDBJ whole genome shotgun (WGS) entry which is preliminary data.</text>
</comment>
<accession>A0A7W7Q9F4</accession>
<name>A0A7W7Q9F4_9PSEU</name>
<feature type="compositionally biased region" description="Pro residues" evidence="1">
    <location>
        <begin position="23"/>
        <end position="33"/>
    </location>
</feature>
<dbReference type="RefSeq" id="WP_184813599.1">
    <property type="nucleotide sequence ID" value="NZ_JACHJQ010000006.1"/>
</dbReference>
<sequence length="330" mass="35363">MIRRVMPLLVLLLAGCAAEPGEPAAPPVPPPTSVFPSVSAQPSPGIKATEEQLRRADPCLLVDWTILTAYGSLERVETPIEFTDCEATVYRPAGTSLTVSLGFGLAFGEGADLRPVERDGVTVQVGELGQYGCGRGVAVAERAVVSIHARDDRHPGDLCAIADRVLDAALPKLIAGDVPPSALPDESLANVDACALLRPEEVFRLRGIDRTRVTPGFDGQNCTWGEPEVSETNVFINFGPALPLEADSTGDRETEIGGLRAVVHPQPGGSNPQYRTPPGCEARIEYRRLDRPGQVAEIEEISIQVTADEDEKYRCDLVTDLAEAAVRRLP</sequence>
<feature type="region of interest" description="Disordered" evidence="1">
    <location>
        <begin position="22"/>
        <end position="48"/>
    </location>
</feature>
<evidence type="ECO:0000256" key="1">
    <source>
        <dbReference type="SAM" id="MobiDB-lite"/>
    </source>
</evidence>
<keyword evidence="3" id="KW-1185">Reference proteome</keyword>
<dbReference type="Proteomes" id="UP000520767">
    <property type="component" value="Unassembled WGS sequence"/>
</dbReference>
<dbReference type="PROSITE" id="PS51257">
    <property type="entry name" value="PROKAR_LIPOPROTEIN"/>
    <property type="match status" value="1"/>
</dbReference>
<protein>
    <recommendedName>
        <fullName evidence="4">DUF3558 domain-containing protein</fullName>
    </recommendedName>
</protein>
<gene>
    <name evidence="2" type="ORF">FHR82_005755</name>
</gene>
<organism evidence="2 3">
    <name type="scientific">Actinophytocola algeriensis</name>
    <dbReference type="NCBI Taxonomy" id="1768010"/>
    <lineage>
        <taxon>Bacteria</taxon>
        <taxon>Bacillati</taxon>
        <taxon>Actinomycetota</taxon>
        <taxon>Actinomycetes</taxon>
        <taxon>Pseudonocardiales</taxon>
        <taxon>Pseudonocardiaceae</taxon>
    </lineage>
</organism>
<dbReference type="AlphaFoldDB" id="A0A7W7Q9F4"/>